<dbReference type="SUPFAM" id="SSF56935">
    <property type="entry name" value="Porins"/>
    <property type="match status" value="1"/>
</dbReference>
<dbReference type="InterPro" id="IPR012910">
    <property type="entry name" value="Plug_dom"/>
</dbReference>
<keyword evidence="17" id="KW-1185">Reference proteome</keyword>
<evidence type="ECO:0000256" key="2">
    <source>
        <dbReference type="ARBA" id="ARBA00009810"/>
    </source>
</evidence>
<name>A0A1I4CTV7_9GAMM</name>
<dbReference type="NCBIfam" id="TIGR01783">
    <property type="entry name" value="TonB-siderophor"/>
    <property type="match status" value="1"/>
</dbReference>
<keyword evidence="8 13" id="KW-0798">TonB box</keyword>
<dbReference type="Gene3D" id="2.170.130.10">
    <property type="entry name" value="TonB-dependent receptor, plug domain"/>
    <property type="match status" value="1"/>
</dbReference>
<dbReference type="PANTHER" id="PTHR32552">
    <property type="entry name" value="FERRICHROME IRON RECEPTOR-RELATED"/>
    <property type="match status" value="1"/>
</dbReference>
<keyword evidence="11 12" id="KW-0998">Cell outer membrane</keyword>
<dbReference type="AlphaFoldDB" id="A0A1I4CTV7"/>
<accession>A0A1I4CTV7</accession>
<evidence type="ECO:0000256" key="13">
    <source>
        <dbReference type="RuleBase" id="RU003357"/>
    </source>
</evidence>
<evidence type="ECO:0000259" key="15">
    <source>
        <dbReference type="SMART" id="SM00965"/>
    </source>
</evidence>
<organism evidence="16 17">
    <name type="scientific">Rhodanobacter glycinis</name>
    <dbReference type="NCBI Taxonomy" id="582702"/>
    <lineage>
        <taxon>Bacteria</taxon>
        <taxon>Pseudomonadati</taxon>
        <taxon>Pseudomonadota</taxon>
        <taxon>Gammaproteobacteria</taxon>
        <taxon>Lysobacterales</taxon>
        <taxon>Rhodanobacteraceae</taxon>
        <taxon>Rhodanobacter</taxon>
    </lineage>
</organism>
<evidence type="ECO:0000256" key="7">
    <source>
        <dbReference type="ARBA" id="ARBA00023004"/>
    </source>
</evidence>
<dbReference type="Proteomes" id="UP000198725">
    <property type="component" value="Unassembled WGS sequence"/>
</dbReference>
<evidence type="ECO:0000256" key="3">
    <source>
        <dbReference type="ARBA" id="ARBA00022448"/>
    </source>
</evidence>
<evidence type="ECO:0000256" key="14">
    <source>
        <dbReference type="SAM" id="SignalP"/>
    </source>
</evidence>
<dbReference type="InterPro" id="IPR036942">
    <property type="entry name" value="Beta-barrel_TonB_sf"/>
</dbReference>
<dbReference type="GO" id="GO:0015891">
    <property type="term" value="P:siderophore transport"/>
    <property type="evidence" value="ECO:0007669"/>
    <property type="project" value="InterPro"/>
</dbReference>
<comment type="similarity">
    <text evidence="2 12 13">Belongs to the TonB-dependent receptor family.</text>
</comment>
<dbReference type="GO" id="GO:0015344">
    <property type="term" value="F:siderophore uptake transmembrane transporter activity"/>
    <property type="evidence" value="ECO:0007669"/>
    <property type="project" value="TreeGrafter"/>
</dbReference>
<dbReference type="GO" id="GO:0009279">
    <property type="term" value="C:cell outer membrane"/>
    <property type="evidence" value="ECO:0007669"/>
    <property type="project" value="UniProtKB-SubCell"/>
</dbReference>
<evidence type="ECO:0000256" key="1">
    <source>
        <dbReference type="ARBA" id="ARBA00004571"/>
    </source>
</evidence>
<protein>
    <submittedName>
        <fullName evidence="16">Outer-membrane receptor for ferric coprogen and ferric-rhodotorulic acid</fullName>
    </submittedName>
</protein>
<dbReference type="EMBL" id="FOSR01000007">
    <property type="protein sequence ID" value="SFK84335.1"/>
    <property type="molecule type" value="Genomic_DNA"/>
</dbReference>
<dbReference type="Pfam" id="PF00593">
    <property type="entry name" value="TonB_dep_Rec_b-barrel"/>
    <property type="match status" value="1"/>
</dbReference>
<evidence type="ECO:0000256" key="8">
    <source>
        <dbReference type="ARBA" id="ARBA00023077"/>
    </source>
</evidence>
<dbReference type="Pfam" id="PF07660">
    <property type="entry name" value="STN"/>
    <property type="match status" value="1"/>
</dbReference>
<evidence type="ECO:0000256" key="9">
    <source>
        <dbReference type="ARBA" id="ARBA00023136"/>
    </source>
</evidence>
<keyword evidence="6 12" id="KW-0812">Transmembrane</keyword>
<evidence type="ECO:0000256" key="12">
    <source>
        <dbReference type="PROSITE-ProRule" id="PRU01360"/>
    </source>
</evidence>
<evidence type="ECO:0000256" key="11">
    <source>
        <dbReference type="ARBA" id="ARBA00023237"/>
    </source>
</evidence>
<feature type="domain" description="Secretin/TonB short N-terminal" evidence="15">
    <location>
        <begin position="51"/>
        <end position="102"/>
    </location>
</feature>
<dbReference type="Pfam" id="PF07715">
    <property type="entry name" value="Plug"/>
    <property type="match status" value="1"/>
</dbReference>
<reference evidence="17" key="1">
    <citation type="submission" date="2016-10" db="EMBL/GenBank/DDBJ databases">
        <authorList>
            <person name="Varghese N."/>
            <person name="Submissions S."/>
        </authorList>
    </citation>
    <scope>NUCLEOTIDE SEQUENCE [LARGE SCALE GENOMIC DNA]</scope>
    <source>
        <strain evidence="17">MO64</strain>
    </source>
</reference>
<evidence type="ECO:0000313" key="17">
    <source>
        <dbReference type="Proteomes" id="UP000198725"/>
    </source>
</evidence>
<dbReference type="RefSeq" id="WP_092703574.1">
    <property type="nucleotide sequence ID" value="NZ_FOSR01000007.1"/>
</dbReference>
<keyword evidence="4 12" id="KW-1134">Transmembrane beta strand</keyword>
<dbReference type="GO" id="GO:0038023">
    <property type="term" value="F:signaling receptor activity"/>
    <property type="evidence" value="ECO:0007669"/>
    <property type="project" value="InterPro"/>
</dbReference>
<evidence type="ECO:0000256" key="6">
    <source>
        <dbReference type="ARBA" id="ARBA00022692"/>
    </source>
</evidence>
<dbReference type="Gene3D" id="3.55.50.30">
    <property type="match status" value="2"/>
</dbReference>
<dbReference type="InterPro" id="IPR010105">
    <property type="entry name" value="TonB_sidphr_rcpt"/>
</dbReference>
<keyword evidence="9 12" id="KW-0472">Membrane</keyword>
<proteinExistence type="inferred from homology"/>
<feature type="signal peptide" evidence="14">
    <location>
        <begin position="1"/>
        <end position="25"/>
    </location>
</feature>
<evidence type="ECO:0000313" key="16">
    <source>
        <dbReference type="EMBL" id="SFK84335.1"/>
    </source>
</evidence>
<dbReference type="CDD" id="cd01347">
    <property type="entry name" value="ligand_gated_channel"/>
    <property type="match status" value="1"/>
</dbReference>
<sequence>MFFARRNVVAIAVLLALGAVPAVYAQASYNFNLPAQPLADALRAVGSQGGVNVTFEPATVRGRNAPALKGSYSVRQALDHLLAGSGLVLRTTQGGSFLVEMGDATGKAPSAAAQGKDFDFNIHPQNLANTLRAIARTTGQRIDFGADLVSKKKADVVIGRFTAIDALQRALVGTGLHAVIAPSGVVIILPGAATAGEGIQELPDVLVQATVEGLAATRVATALREIPQSVSVISQETLQQQNANGLADALDWATGITVQQNGTSANTTFSARGFGVDEVHVDGGGPITLSPNTTTAAGSPLDDLSEYDHIEILRGSDALFGGAGNPGATISLQRKQPQANDEASATVTIGSYNYYREMLDATGSLGFDGALRGRIVASNTDQDYFYDIASRKQHKLYGILQYDLTSMTMLTVGGSLEQVNAVPFDVGLPRYIDGADPHLPRSTALAFPWNRSTAHNSEAFVQLEQRFNDDWKLKVESTMIDQDSRSRIGASSSSGINPVTNTIPGVLGQGVASESNLAVTGDATLTGSFEVGGHRQDVIVGMDYTRQTYSVPQQDSELAGPPLNPWSFDPSAYTAAPPGLLTPVIDEYNYAYTKQIGGYAALRLRFLDGWSAVIGARDSYYRNETRFSENLDYGPPLGSFGFSGAPIRNVSTGVVTPYAGLTYDISKDYSLYASYADIYKPNSGQLTASGGLVPPVRGVNLEVGAKGAWYGGLLNGSIALFRIDQRNNPTYFNPGGNYNNPNCCFVDGDNTSKGVEAELSGRLTPNWQISAGYTFDINRENANLANTPGVTQGVLSSITPKHMFKVWTDYRLPGMDNRWSIGGGLRAQTSSYATGEACPTYDALGNCLGTFAPYAIRQGFYTVATLRAGYQINRHWSMALNIDNLFDRTYYQTTGEIYGGNWYGTPRSFMLTIKGQL</sequence>
<feature type="domain" description="Secretin/TonB short N-terminal" evidence="15">
    <location>
        <begin position="140"/>
        <end position="191"/>
    </location>
</feature>
<evidence type="ECO:0000256" key="4">
    <source>
        <dbReference type="ARBA" id="ARBA00022452"/>
    </source>
</evidence>
<keyword evidence="3 12" id="KW-0813">Transport</keyword>
<keyword evidence="7" id="KW-0408">Iron</keyword>
<dbReference type="PANTHER" id="PTHR32552:SF74">
    <property type="entry name" value="HYDROXAMATE SIDEROPHORE RECEPTOR FHUE"/>
    <property type="match status" value="1"/>
</dbReference>
<gene>
    <name evidence="16" type="ORF">SAMN05192579_107164</name>
</gene>
<keyword evidence="14" id="KW-0732">Signal</keyword>
<keyword evidence="5" id="KW-0406">Ion transport</keyword>
<dbReference type="InterPro" id="IPR000531">
    <property type="entry name" value="Beta-barrel_TonB"/>
</dbReference>
<dbReference type="SMART" id="SM00965">
    <property type="entry name" value="STN"/>
    <property type="match status" value="2"/>
</dbReference>
<dbReference type="InterPro" id="IPR039426">
    <property type="entry name" value="TonB-dep_rcpt-like"/>
</dbReference>
<keyword evidence="10 16" id="KW-0675">Receptor</keyword>
<feature type="chain" id="PRO_5011750709" evidence="14">
    <location>
        <begin position="26"/>
        <end position="917"/>
    </location>
</feature>
<keyword evidence="5" id="KW-0410">Iron transport</keyword>
<comment type="subcellular location">
    <subcellularLocation>
        <location evidence="1 12">Cell outer membrane</location>
        <topology evidence="1 12">Multi-pass membrane protein</topology>
    </subcellularLocation>
</comment>
<evidence type="ECO:0000256" key="10">
    <source>
        <dbReference type="ARBA" id="ARBA00023170"/>
    </source>
</evidence>
<dbReference type="InterPro" id="IPR011662">
    <property type="entry name" value="Secretin/TonB_short_N"/>
</dbReference>
<dbReference type="PROSITE" id="PS52016">
    <property type="entry name" value="TONB_DEPENDENT_REC_3"/>
    <property type="match status" value="1"/>
</dbReference>
<evidence type="ECO:0000256" key="5">
    <source>
        <dbReference type="ARBA" id="ARBA00022496"/>
    </source>
</evidence>
<dbReference type="InterPro" id="IPR037066">
    <property type="entry name" value="Plug_dom_sf"/>
</dbReference>
<dbReference type="Gene3D" id="2.40.170.20">
    <property type="entry name" value="TonB-dependent receptor, beta-barrel domain"/>
    <property type="match status" value="1"/>
</dbReference>